<dbReference type="EMBL" id="VSRR010008243">
    <property type="protein sequence ID" value="MPC48357.1"/>
    <property type="molecule type" value="Genomic_DNA"/>
</dbReference>
<comment type="caution">
    <text evidence="1">The sequence shown here is derived from an EMBL/GenBank/DDBJ whole genome shotgun (WGS) entry which is preliminary data.</text>
</comment>
<name>A0A5B7FSK9_PORTR</name>
<dbReference type="Proteomes" id="UP000324222">
    <property type="component" value="Unassembled WGS sequence"/>
</dbReference>
<gene>
    <name evidence="1" type="ORF">E2C01_042127</name>
</gene>
<organism evidence="1 2">
    <name type="scientific">Portunus trituberculatus</name>
    <name type="common">Swimming crab</name>
    <name type="synonym">Neptunus trituberculatus</name>
    <dbReference type="NCBI Taxonomy" id="210409"/>
    <lineage>
        <taxon>Eukaryota</taxon>
        <taxon>Metazoa</taxon>
        <taxon>Ecdysozoa</taxon>
        <taxon>Arthropoda</taxon>
        <taxon>Crustacea</taxon>
        <taxon>Multicrustacea</taxon>
        <taxon>Malacostraca</taxon>
        <taxon>Eumalacostraca</taxon>
        <taxon>Eucarida</taxon>
        <taxon>Decapoda</taxon>
        <taxon>Pleocyemata</taxon>
        <taxon>Brachyura</taxon>
        <taxon>Eubrachyura</taxon>
        <taxon>Portunoidea</taxon>
        <taxon>Portunidae</taxon>
        <taxon>Portuninae</taxon>
        <taxon>Portunus</taxon>
    </lineage>
</organism>
<keyword evidence="2" id="KW-1185">Reference proteome</keyword>
<proteinExistence type="predicted"/>
<sequence length="106" mass="11502">MVTVTGSVAGQVDACLGGCVRELIIVTALVTMVQFTELSRLADNKTLQTTYRETSSPHTGKSEQRLACSVFPISRTRPGLIMAIPPSLSSLPLFSRHQPSPMGWRD</sequence>
<accession>A0A5B7FSK9</accession>
<reference evidence="1 2" key="1">
    <citation type="submission" date="2019-05" db="EMBL/GenBank/DDBJ databases">
        <title>Another draft genome of Portunus trituberculatus and its Hox gene families provides insights of decapod evolution.</title>
        <authorList>
            <person name="Jeong J.-H."/>
            <person name="Song I."/>
            <person name="Kim S."/>
            <person name="Choi T."/>
            <person name="Kim D."/>
            <person name="Ryu S."/>
            <person name="Kim W."/>
        </authorList>
    </citation>
    <scope>NUCLEOTIDE SEQUENCE [LARGE SCALE GENOMIC DNA]</scope>
    <source>
        <tissue evidence="1">Muscle</tissue>
    </source>
</reference>
<protein>
    <submittedName>
        <fullName evidence="1">Uncharacterized protein</fullName>
    </submittedName>
</protein>
<dbReference type="AlphaFoldDB" id="A0A5B7FSK9"/>
<evidence type="ECO:0000313" key="2">
    <source>
        <dbReference type="Proteomes" id="UP000324222"/>
    </source>
</evidence>
<evidence type="ECO:0000313" key="1">
    <source>
        <dbReference type="EMBL" id="MPC48357.1"/>
    </source>
</evidence>